<dbReference type="AlphaFoldDB" id="A0A2T5K5X4"/>
<sequence length="369" mass="39282">MEGGPRDLVLIGGGHAHALVLHGWVPTPEVRVTLVNPNPTAPYTGMLPGHVAGHYSRDEMMIDLAALAGRRGARLVLDRATGLDRAARRVLLAGGEALPYDVASIDVGISSDLPSVPGAAEHAVAAKPLGSYADRWDRFLASRPADPRLVVIGGGTGGVELAMASAFRLRSAGARPRVTVIERADTALPGLGDGARRALLARMARLDIRLLTGAEVERIESGGVILADGARIASDFTLTVAGARPQKWLEDTGLALERGFVRVGPSLQTSDPAIFAAGDCAHLTHAPRPKAGVFAVREAPVLRRNLQAALSGGPMRAYRPQRDYLKLISCGGRVAVADKFGLRLEGALLWRWKDRIDRRFMAQFRPDAP</sequence>
<evidence type="ECO:0000256" key="1">
    <source>
        <dbReference type="ARBA" id="ARBA00001974"/>
    </source>
</evidence>
<dbReference type="SUPFAM" id="SSF51905">
    <property type="entry name" value="FAD/NAD(P)-binding domain"/>
    <property type="match status" value="2"/>
</dbReference>
<dbReference type="PANTHER" id="PTHR42913">
    <property type="entry name" value="APOPTOSIS-INDUCING FACTOR 1"/>
    <property type="match status" value="1"/>
</dbReference>
<dbReference type="InterPro" id="IPR036188">
    <property type="entry name" value="FAD/NAD-bd_sf"/>
</dbReference>
<dbReference type="OrthoDB" id="9767928at2"/>
<dbReference type="GO" id="GO:0019646">
    <property type="term" value="P:aerobic electron transport chain"/>
    <property type="evidence" value="ECO:0007669"/>
    <property type="project" value="TreeGrafter"/>
</dbReference>
<reference evidence="6 7" key="1">
    <citation type="submission" date="2018-04" db="EMBL/GenBank/DDBJ databases">
        <title>Genomic Encyclopedia of Type Strains, Phase III (KMG-III): the genomes of soil and plant-associated and newly described type strains.</title>
        <authorList>
            <person name="Whitman W."/>
        </authorList>
    </citation>
    <scope>NUCLEOTIDE SEQUENCE [LARGE SCALE GENOMIC DNA]</scope>
    <source>
        <strain evidence="6 7">KA25</strain>
    </source>
</reference>
<dbReference type="Proteomes" id="UP000244060">
    <property type="component" value="Unassembled WGS sequence"/>
</dbReference>
<dbReference type="GO" id="GO:0003955">
    <property type="term" value="F:NAD(P)H dehydrogenase (quinone) activity"/>
    <property type="evidence" value="ECO:0007669"/>
    <property type="project" value="TreeGrafter"/>
</dbReference>
<accession>A0A2T5K5X4</accession>
<proteinExistence type="predicted"/>
<feature type="domain" description="FAD/NAD(P)-binding" evidence="5">
    <location>
        <begin position="7"/>
        <end position="296"/>
    </location>
</feature>
<protein>
    <submittedName>
        <fullName evidence="6">Pyridine nucleotide-disulfide oxidoreductase family protein</fullName>
    </submittedName>
</protein>
<dbReference type="Pfam" id="PF07992">
    <property type="entry name" value="Pyr_redox_2"/>
    <property type="match status" value="1"/>
</dbReference>
<evidence type="ECO:0000259" key="5">
    <source>
        <dbReference type="Pfam" id="PF07992"/>
    </source>
</evidence>
<keyword evidence="4" id="KW-0560">Oxidoreductase</keyword>
<dbReference type="PRINTS" id="PR00368">
    <property type="entry name" value="FADPNR"/>
</dbReference>
<dbReference type="PANTHER" id="PTHR42913:SF9">
    <property type="entry name" value="SLR1591 PROTEIN"/>
    <property type="match status" value="1"/>
</dbReference>
<evidence type="ECO:0000313" key="7">
    <source>
        <dbReference type="Proteomes" id="UP000244060"/>
    </source>
</evidence>
<organism evidence="6 7">
    <name type="scientific">Cereibacter azotoformans</name>
    <dbReference type="NCBI Taxonomy" id="43057"/>
    <lineage>
        <taxon>Bacteria</taxon>
        <taxon>Pseudomonadati</taxon>
        <taxon>Pseudomonadota</taxon>
        <taxon>Alphaproteobacteria</taxon>
        <taxon>Rhodobacterales</taxon>
        <taxon>Paracoccaceae</taxon>
        <taxon>Cereibacter</taxon>
    </lineage>
</organism>
<dbReference type="InterPro" id="IPR051169">
    <property type="entry name" value="NADH-Q_oxidoreductase"/>
</dbReference>
<keyword evidence="7" id="KW-1185">Reference proteome</keyword>
<keyword evidence="2" id="KW-0285">Flavoprotein</keyword>
<evidence type="ECO:0000256" key="2">
    <source>
        <dbReference type="ARBA" id="ARBA00022630"/>
    </source>
</evidence>
<keyword evidence="3" id="KW-0274">FAD</keyword>
<dbReference type="NCBIfam" id="TIGR03169">
    <property type="entry name" value="Nterm_to_SelD"/>
    <property type="match status" value="1"/>
</dbReference>
<name>A0A2T5K5X4_9RHOB</name>
<gene>
    <name evidence="6" type="ORF">C8J28_11198</name>
</gene>
<comment type="cofactor">
    <cofactor evidence="1">
        <name>FAD</name>
        <dbReference type="ChEBI" id="CHEBI:57692"/>
    </cofactor>
</comment>
<dbReference type="InterPro" id="IPR023753">
    <property type="entry name" value="FAD/NAD-binding_dom"/>
</dbReference>
<evidence type="ECO:0000256" key="3">
    <source>
        <dbReference type="ARBA" id="ARBA00022827"/>
    </source>
</evidence>
<evidence type="ECO:0000313" key="6">
    <source>
        <dbReference type="EMBL" id="PTR17810.1"/>
    </source>
</evidence>
<comment type="caution">
    <text evidence="6">The sequence shown here is derived from an EMBL/GenBank/DDBJ whole genome shotgun (WGS) entry which is preliminary data.</text>
</comment>
<dbReference type="RefSeq" id="WP_108221267.1">
    <property type="nucleotide sequence ID" value="NZ_CP090022.1"/>
</dbReference>
<dbReference type="InterPro" id="IPR017584">
    <property type="entry name" value="Pyridine_nucleo_diS_OxRdtase_N"/>
</dbReference>
<dbReference type="EMBL" id="QAOT01000011">
    <property type="protein sequence ID" value="PTR17810.1"/>
    <property type="molecule type" value="Genomic_DNA"/>
</dbReference>
<evidence type="ECO:0000256" key="4">
    <source>
        <dbReference type="ARBA" id="ARBA00023002"/>
    </source>
</evidence>
<dbReference type="Gene3D" id="3.50.50.100">
    <property type="match status" value="1"/>
</dbReference>